<evidence type="ECO:0000313" key="2">
    <source>
        <dbReference type="Proteomes" id="UP001370758"/>
    </source>
</evidence>
<dbReference type="AlphaFoldDB" id="A0AAV9WJV5"/>
<gene>
    <name evidence="1" type="ORF">TWF481_003903</name>
</gene>
<evidence type="ECO:0000313" key="1">
    <source>
        <dbReference type="EMBL" id="KAK6509140.1"/>
    </source>
</evidence>
<proteinExistence type="predicted"/>
<keyword evidence="2" id="KW-1185">Reference proteome</keyword>
<dbReference type="Proteomes" id="UP001370758">
    <property type="component" value="Unassembled WGS sequence"/>
</dbReference>
<sequence length="83" mass="8989">MASIENKILSLSERIDCLSNFDRQFGSLVATSGYAINQRTAHLLDWGLFVIADSRLGVMNSLPAVDGGMEGAKPMEISEVRCA</sequence>
<protein>
    <submittedName>
        <fullName evidence="1">Uncharacterized protein</fullName>
    </submittedName>
</protein>
<organism evidence="1 2">
    <name type="scientific">Arthrobotrys musiformis</name>
    <dbReference type="NCBI Taxonomy" id="47236"/>
    <lineage>
        <taxon>Eukaryota</taxon>
        <taxon>Fungi</taxon>
        <taxon>Dikarya</taxon>
        <taxon>Ascomycota</taxon>
        <taxon>Pezizomycotina</taxon>
        <taxon>Orbiliomycetes</taxon>
        <taxon>Orbiliales</taxon>
        <taxon>Orbiliaceae</taxon>
        <taxon>Arthrobotrys</taxon>
    </lineage>
</organism>
<dbReference type="EMBL" id="JAVHJL010000002">
    <property type="protein sequence ID" value="KAK6509140.1"/>
    <property type="molecule type" value="Genomic_DNA"/>
</dbReference>
<reference evidence="1 2" key="1">
    <citation type="submission" date="2023-08" db="EMBL/GenBank/DDBJ databases">
        <authorList>
            <person name="Palmer J.M."/>
        </authorList>
    </citation>
    <scope>NUCLEOTIDE SEQUENCE [LARGE SCALE GENOMIC DNA]</scope>
    <source>
        <strain evidence="1 2">TWF481</strain>
    </source>
</reference>
<accession>A0AAV9WJV5</accession>
<comment type="caution">
    <text evidence="1">The sequence shown here is derived from an EMBL/GenBank/DDBJ whole genome shotgun (WGS) entry which is preliminary data.</text>
</comment>
<name>A0AAV9WJV5_9PEZI</name>